<keyword evidence="5" id="KW-0489">Methyltransferase</keyword>
<reference evidence="13" key="1">
    <citation type="submission" date="2013-12" db="EMBL/GenBank/DDBJ databases">
        <title>The Genome Sequence of Aphanomyces astaci APO3.</title>
        <authorList>
            <consortium name="The Broad Institute Genomics Platform"/>
            <person name="Russ C."/>
            <person name="Tyler B."/>
            <person name="van West P."/>
            <person name="Dieguez-Uribeondo J."/>
            <person name="Young S.K."/>
            <person name="Zeng Q."/>
            <person name="Gargeya S."/>
            <person name="Fitzgerald M."/>
            <person name="Abouelleil A."/>
            <person name="Alvarado L."/>
            <person name="Chapman S.B."/>
            <person name="Gainer-Dewar J."/>
            <person name="Goldberg J."/>
            <person name="Griggs A."/>
            <person name="Gujja S."/>
            <person name="Hansen M."/>
            <person name="Howarth C."/>
            <person name="Imamovic A."/>
            <person name="Ireland A."/>
            <person name="Larimer J."/>
            <person name="McCowan C."/>
            <person name="Murphy C."/>
            <person name="Pearson M."/>
            <person name="Poon T.W."/>
            <person name="Priest M."/>
            <person name="Roberts A."/>
            <person name="Saif S."/>
            <person name="Shea T."/>
            <person name="Sykes S."/>
            <person name="Wortman J."/>
            <person name="Nusbaum C."/>
            <person name="Birren B."/>
        </authorList>
    </citation>
    <scope>NUCLEOTIDE SEQUENCE [LARGE SCALE GENOMIC DNA]</scope>
    <source>
        <strain evidence="13">APO3</strain>
    </source>
</reference>
<dbReference type="GO" id="GO:0003908">
    <property type="term" value="F:methylated-DNA-[protein]-cysteine S-methyltransferase activity"/>
    <property type="evidence" value="ECO:0007669"/>
    <property type="project" value="UniProtKB-EC"/>
</dbReference>
<keyword evidence="7" id="KW-0227">DNA damage</keyword>
<evidence type="ECO:0000256" key="7">
    <source>
        <dbReference type="ARBA" id="ARBA00022763"/>
    </source>
</evidence>
<evidence type="ECO:0000256" key="2">
    <source>
        <dbReference type="ARBA" id="ARBA00008711"/>
    </source>
</evidence>
<evidence type="ECO:0000256" key="3">
    <source>
        <dbReference type="ARBA" id="ARBA00011918"/>
    </source>
</evidence>
<dbReference type="InterPro" id="IPR001497">
    <property type="entry name" value="MethylDNA_cys_MeTrfase_AS"/>
</dbReference>
<dbReference type="Gene3D" id="1.10.10.10">
    <property type="entry name" value="Winged helix-like DNA-binding domain superfamily/Winged helix DNA-binding domain"/>
    <property type="match status" value="1"/>
</dbReference>
<comment type="catalytic activity">
    <reaction evidence="11">
        <text>a 6-O-methyl-2'-deoxyguanosine in DNA + L-cysteinyl-[protein] = S-methyl-L-cysteinyl-[protein] + a 2'-deoxyguanosine in DNA</text>
        <dbReference type="Rhea" id="RHEA:24000"/>
        <dbReference type="Rhea" id="RHEA-COMP:10131"/>
        <dbReference type="Rhea" id="RHEA-COMP:10132"/>
        <dbReference type="Rhea" id="RHEA-COMP:11367"/>
        <dbReference type="Rhea" id="RHEA-COMP:11368"/>
        <dbReference type="ChEBI" id="CHEBI:29950"/>
        <dbReference type="ChEBI" id="CHEBI:82612"/>
        <dbReference type="ChEBI" id="CHEBI:85445"/>
        <dbReference type="ChEBI" id="CHEBI:85448"/>
        <dbReference type="EC" id="2.1.1.63"/>
    </reaction>
</comment>
<gene>
    <name evidence="13" type="ORF">H257_03860</name>
</gene>
<evidence type="ECO:0000256" key="6">
    <source>
        <dbReference type="ARBA" id="ARBA00022679"/>
    </source>
</evidence>
<dbReference type="SUPFAM" id="SSF46767">
    <property type="entry name" value="Methylated DNA-protein cysteine methyltransferase, C-terminal domain"/>
    <property type="match status" value="1"/>
</dbReference>
<dbReference type="GeneID" id="20805856"/>
<dbReference type="PANTHER" id="PTHR10815">
    <property type="entry name" value="METHYLATED-DNA--PROTEIN-CYSTEINE METHYLTRANSFERASE"/>
    <property type="match status" value="1"/>
</dbReference>
<dbReference type="InterPro" id="IPR014048">
    <property type="entry name" value="MethylDNA_cys_MeTrfase_DNA-bd"/>
</dbReference>
<evidence type="ECO:0000256" key="9">
    <source>
        <dbReference type="ARBA" id="ARBA00030795"/>
    </source>
</evidence>
<dbReference type="EC" id="2.1.1.63" evidence="3"/>
<evidence type="ECO:0000256" key="5">
    <source>
        <dbReference type="ARBA" id="ARBA00022603"/>
    </source>
</evidence>
<dbReference type="AlphaFoldDB" id="W4H0S1"/>
<dbReference type="Pfam" id="PF01035">
    <property type="entry name" value="DNA_binding_1"/>
    <property type="match status" value="1"/>
</dbReference>
<organism evidence="13">
    <name type="scientific">Aphanomyces astaci</name>
    <name type="common">Crayfish plague agent</name>
    <dbReference type="NCBI Taxonomy" id="112090"/>
    <lineage>
        <taxon>Eukaryota</taxon>
        <taxon>Sar</taxon>
        <taxon>Stramenopiles</taxon>
        <taxon>Oomycota</taxon>
        <taxon>Saprolegniomycetes</taxon>
        <taxon>Saprolegniales</taxon>
        <taxon>Verrucalvaceae</taxon>
        <taxon>Aphanomyces</taxon>
    </lineage>
</organism>
<dbReference type="InterPro" id="IPR036217">
    <property type="entry name" value="MethylDNA_cys_MeTrfase_DNAb"/>
</dbReference>
<dbReference type="VEuPathDB" id="FungiDB:H257_03860"/>
<dbReference type="NCBIfam" id="TIGR00589">
    <property type="entry name" value="ogt"/>
    <property type="match status" value="1"/>
</dbReference>
<evidence type="ECO:0000256" key="11">
    <source>
        <dbReference type="ARBA" id="ARBA00049348"/>
    </source>
</evidence>
<evidence type="ECO:0000256" key="10">
    <source>
        <dbReference type="ARBA" id="ARBA00031621"/>
    </source>
</evidence>
<dbReference type="CDD" id="cd06445">
    <property type="entry name" value="ATase"/>
    <property type="match status" value="1"/>
</dbReference>
<comment type="similarity">
    <text evidence="2">Belongs to the MGMT family.</text>
</comment>
<comment type="catalytic activity">
    <reaction evidence="1">
        <text>a 4-O-methyl-thymidine in DNA + L-cysteinyl-[protein] = a thymidine in DNA + S-methyl-L-cysteinyl-[protein]</text>
        <dbReference type="Rhea" id="RHEA:53428"/>
        <dbReference type="Rhea" id="RHEA-COMP:10131"/>
        <dbReference type="Rhea" id="RHEA-COMP:10132"/>
        <dbReference type="Rhea" id="RHEA-COMP:13555"/>
        <dbReference type="Rhea" id="RHEA-COMP:13556"/>
        <dbReference type="ChEBI" id="CHEBI:29950"/>
        <dbReference type="ChEBI" id="CHEBI:82612"/>
        <dbReference type="ChEBI" id="CHEBI:137386"/>
        <dbReference type="ChEBI" id="CHEBI:137387"/>
        <dbReference type="EC" id="2.1.1.63"/>
    </reaction>
</comment>
<dbReference type="OrthoDB" id="1907495at2759"/>
<protein>
    <recommendedName>
        <fullName evidence="4">Methylated-DNA--protein-cysteine methyltransferase</fullName>
        <ecNumber evidence="3">2.1.1.63</ecNumber>
    </recommendedName>
    <alternativeName>
        <fullName evidence="9">6-O-methylguanine-DNA methyltransferase</fullName>
    </alternativeName>
    <alternativeName>
        <fullName evidence="10">O-6-methylguanine-DNA-alkyltransferase</fullName>
    </alternativeName>
</protein>
<dbReference type="EMBL" id="KI913119">
    <property type="protein sequence ID" value="ETV84763.1"/>
    <property type="molecule type" value="Genomic_DNA"/>
</dbReference>
<sequence length="140" mass="15329">MRTKGSGMKKAAAGSKKLIWRGKPVTEHDIKVYKLISLIPAGKVATYGTVAKAIQSGPRGVGQALRRNPFAPQVPCHRVVSASRDLHGFRGSTDPKCNDLKDKRTLLTEEGVEFNDTKVDVSCMYVFTQDDLDQLEAKSP</sequence>
<evidence type="ECO:0000256" key="1">
    <source>
        <dbReference type="ARBA" id="ARBA00001286"/>
    </source>
</evidence>
<feature type="domain" description="Methylated-DNA-[protein]-cysteine S-methyltransferase DNA binding" evidence="12">
    <location>
        <begin position="30"/>
        <end position="112"/>
    </location>
</feature>
<dbReference type="STRING" id="112090.W4H0S1"/>
<evidence type="ECO:0000313" key="13">
    <source>
        <dbReference type="EMBL" id="ETV84763.1"/>
    </source>
</evidence>
<evidence type="ECO:0000256" key="4">
    <source>
        <dbReference type="ARBA" id="ARBA00015377"/>
    </source>
</evidence>
<dbReference type="RefSeq" id="XP_009826455.1">
    <property type="nucleotide sequence ID" value="XM_009828153.1"/>
</dbReference>
<accession>W4H0S1</accession>
<dbReference type="PANTHER" id="PTHR10815:SF13">
    <property type="entry name" value="METHYLATED-DNA--PROTEIN-CYSTEINE METHYLTRANSFERASE"/>
    <property type="match status" value="1"/>
</dbReference>
<evidence type="ECO:0000259" key="12">
    <source>
        <dbReference type="Pfam" id="PF01035"/>
    </source>
</evidence>
<keyword evidence="6" id="KW-0808">Transferase</keyword>
<evidence type="ECO:0000256" key="8">
    <source>
        <dbReference type="ARBA" id="ARBA00023204"/>
    </source>
</evidence>
<dbReference type="InterPro" id="IPR036388">
    <property type="entry name" value="WH-like_DNA-bd_sf"/>
</dbReference>
<name>W4H0S1_APHAT</name>
<keyword evidence="8" id="KW-0234">DNA repair</keyword>
<dbReference type="GO" id="GO:0006281">
    <property type="term" value="P:DNA repair"/>
    <property type="evidence" value="ECO:0007669"/>
    <property type="project" value="UniProtKB-KW"/>
</dbReference>
<proteinExistence type="inferred from homology"/>
<dbReference type="PROSITE" id="PS00374">
    <property type="entry name" value="MGMT"/>
    <property type="match status" value="1"/>
</dbReference>
<dbReference type="GO" id="GO:0032259">
    <property type="term" value="P:methylation"/>
    <property type="evidence" value="ECO:0007669"/>
    <property type="project" value="UniProtKB-KW"/>
</dbReference>